<proteinExistence type="predicted"/>
<evidence type="ECO:0000313" key="1">
    <source>
        <dbReference type="EMBL" id="SVE42106.1"/>
    </source>
</evidence>
<accession>A0A383DC74</accession>
<feature type="non-terminal residue" evidence="1">
    <location>
        <position position="34"/>
    </location>
</feature>
<name>A0A383DC74_9ZZZZ</name>
<reference evidence="1" key="1">
    <citation type="submission" date="2018-05" db="EMBL/GenBank/DDBJ databases">
        <authorList>
            <person name="Lanie J.A."/>
            <person name="Ng W.-L."/>
            <person name="Kazmierczak K.M."/>
            <person name="Andrzejewski T.M."/>
            <person name="Davidsen T.M."/>
            <person name="Wayne K.J."/>
            <person name="Tettelin H."/>
            <person name="Glass J.I."/>
            <person name="Rusch D."/>
            <person name="Podicherti R."/>
            <person name="Tsui H.-C.T."/>
            <person name="Winkler M.E."/>
        </authorList>
    </citation>
    <scope>NUCLEOTIDE SEQUENCE</scope>
</reference>
<dbReference type="EMBL" id="UINC01216105">
    <property type="protein sequence ID" value="SVE42106.1"/>
    <property type="molecule type" value="Genomic_DNA"/>
</dbReference>
<gene>
    <name evidence="1" type="ORF">METZ01_LOCUS494960</name>
</gene>
<sequence length="34" mass="3809">MVKGRSGNHEDGSAVRSCGFKFQFQHLILLEVAF</sequence>
<dbReference type="AlphaFoldDB" id="A0A383DC74"/>
<organism evidence="1">
    <name type="scientific">marine metagenome</name>
    <dbReference type="NCBI Taxonomy" id="408172"/>
    <lineage>
        <taxon>unclassified sequences</taxon>
        <taxon>metagenomes</taxon>
        <taxon>ecological metagenomes</taxon>
    </lineage>
</organism>
<protein>
    <submittedName>
        <fullName evidence="1">Uncharacterized protein</fullName>
    </submittedName>
</protein>